<gene>
    <name evidence="3" type="ORF">G6R29_06455</name>
</gene>
<feature type="compositionally biased region" description="Low complexity" evidence="1">
    <location>
        <begin position="423"/>
        <end position="434"/>
    </location>
</feature>
<feature type="domain" description="Mub B2-like" evidence="2">
    <location>
        <begin position="322"/>
        <end position="414"/>
    </location>
</feature>
<evidence type="ECO:0000313" key="4">
    <source>
        <dbReference type="Proteomes" id="UP001519504"/>
    </source>
</evidence>
<keyword evidence="4" id="KW-1185">Reference proteome</keyword>
<protein>
    <recommendedName>
        <fullName evidence="2">Mub B2-like domain-containing protein</fullName>
    </recommendedName>
</protein>
<sequence>MAINQKNWIHISLFSFLILGAGSIFSNTTDFSKSFHLLVSADSLSERDNSKTPTYSSDIVSSLGNGIPSYLNNEIVKENLRNAGITQLTVDDNSHIFNNDSTQASYRVGLNPKYKYSILQVSPQNGLKNDYPFMMSHAALVSGNTVTPLNATKNVDGSYNVDLSSASVTEGSYVIYSLEPARNSDDGSHGKYHISMVSDFTLYAKNQQSGEELVNGSSFVSQHPGWGTLWGVFRNQSNVSMKDISRSTDDGKMQLNTLVENYSQYKNPHFFIFNNDGQLLAKDQTSFNFSTAGVYIVQFSGQLANGDYVWNSAKIKVSSSAVESKTITQTIHYQYPDETEAADTYTKSLTFTRTKYTDAVTGEVTYGAWSTDQSFDAVTSPSLKGYTPDQAEIGAQRVNGDSQDLNFTVKYMKDSTDSDKQDGSNSPSDSGSNGTYLHLSETTTTQTDGKPLPSKQQHDSRLEKYHKLPDTAKKEQHYSMAGLLGITAALSFFGLSKRFHKND</sequence>
<accession>A0ABS5R2I4</accession>
<evidence type="ECO:0000256" key="1">
    <source>
        <dbReference type="SAM" id="MobiDB-lite"/>
    </source>
</evidence>
<organism evidence="3 4">
    <name type="scientific">Fructobacillus broussonetiae</name>
    <dbReference type="NCBI Taxonomy" id="2713173"/>
    <lineage>
        <taxon>Bacteria</taxon>
        <taxon>Bacillati</taxon>
        <taxon>Bacillota</taxon>
        <taxon>Bacilli</taxon>
        <taxon>Lactobacillales</taxon>
        <taxon>Lactobacillaceae</taxon>
        <taxon>Fructobacillus</taxon>
    </lineage>
</organism>
<comment type="caution">
    <text evidence="3">The sequence shown here is derived from an EMBL/GenBank/DDBJ whole genome shotgun (WGS) entry which is preliminary data.</text>
</comment>
<dbReference type="EMBL" id="JAAMFK010000013">
    <property type="protein sequence ID" value="MBS9339242.1"/>
    <property type="molecule type" value="Genomic_DNA"/>
</dbReference>
<feature type="region of interest" description="Disordered" evidence="1">
    <location>
        <begin position="442"/>
        <end position="461"/>
    </location>
</feature>
<evidence type="ECO:0000259" key="2">
    <source>
        <dbReference type="Pfam" id="PF17966"/>
    </source>
</evidence>
<dbReference type="InterPro" id="IPR041495">
    <property type="entry name" value="Mub_B2"/>
</dbReference>
<reference evidence="3 4" key="1">
    <citation type="submission" date="2020-02" db="EMBL/GenBank/DDBJ databases">
        <title>Fructobacillus sp. isolated from paper mulberry of Taiwan.</title>
        <authorList>
            <person name="Lin S.-T."/>
        </authorList>
    </citation>
    <scope>NUCLEOTIDE SEQUENCE [LARGE SCALE GENOMIC DNA]</scope>
    <source>
        <strain evidence="3 4">M2-14</strain>
    </source>
</reference>
<evidence type="ECO:0000313" key="3">
    <source>
        <dbReference type="EMBL" id="MBS9339242.1"/>
    </source>
</evidence>
<proteinExistence type="predicted"/>
<dbReference type="RefSeq" id="WP_213809523.1">
    <property type="nucleotide sequence ID" value="NZ_JAAMFK010000013.1"/>
</dbReference>
<dbReference type="Proteomes" id="UP001519504">
    <property type="component" value="Unassembled WGS sequence"/>
</dbReference>
<feature type="region of interest" description="Disordered" evidence="1">
    <location>
        <begin position="414"/>
        <end position="437"/>
    </location>
</feature>
<dbReference type="Pfam" id="PF17966">
    <property type="entry name" value="Muc_B2"/>
    <property type="match status" value="1"/>
</dbReference>
<dbReference type="Gene3D" id="2.60.40.4300">
    <property type="match status" value="1"/>
</dbReference>
<name>A0ABS5R2I4_9LACO</name>